<accession>A0A922I3G8</accession>
<proteinExistence type="predicted"/>
<reference evidence="1" key="2">
    <citation type="journal article" date="2022" name="Res Sq">
        <title>Comparative Genomics Reveals Insights into the Divergent Evolution of Astigmatic Mites and Household Pest Adaptations.</title>
        <authorList>
            <person name="Xiong Q."/>
            <person name="Wan A.T.-Y."/>
            <person name="Liu X.-Y."/>
            <person name="Fung C.S.-H."/>
            <person name="Xiao X."/>
            <person name="Malainual N."/>
            <person name="Hou J."/>
            <person name="Wang L."/>
            <person name="Wang M."/>
            <person name="Yang K."/>
            <person name="Cui Y."/>
            <person name="Leung E."/>
            <person name="Nong W."/>
            <person name="Shin S.-K."/>
            <person name="Au S."/>
            <person name="Jeong K.Y."/>
            <person name="Chew F.T."/>
            <person name="Hui J."/>
            <person name="Leung T.F."/>
            <person name="Tungtrongchitr A."/>
            <person name="Zhong N."/>
            <person name="Liu Z."/>
            <person name="Tsui S."/>
        </authorList>
    </citation>
    <scope>NUCLEOTIDE SEQUENCE</scope>
    <source>
        <strain evidence="1">Derf</strain>
        <tissue evidence="1">Whole organism</tissue>
    </source>
</reference>
<evidence type="ECO:0000313" key="1">
    <source>
        <dbReference type="EMBL" id="KAH9520580.1"/>
    </source>
</evidence>
<gene>
    <name evidence="1" type="ORF">DERF_004282</name>
</gene>
<dbReference type="AlphaFoldDB" id="A0A922I3G8"/>
<name>A0A922I3G8_DERFA</name>
<keyword evidence="2" id="KW-1185">Reference proteome</keyword>
<sequence>MKIRSRFFFAVHAVRIVADGEEFEVVEAINEFQSNGFGWLLLSSLLLCSRIESDDRSRLRPLSSLPFRLYSSINVVDELEEDDEEEAGVVAETDDAEDNIPRPFHSGTCILKLPANASVLAAAKLGCAANARCGCECVPYTEPNVLVEFECSDPLDNDDVKCGCVDDDDDDDE</sequence>
<dbReference type="Proteomes" id="UP000790347">
    <property type="component" value="Unassembled WGS sequence"/>
</dbReference>
<protein>
    <submittedName>
        <fullName evidence="1">Uncharacterized protein</fullName>
    </submittedName>
</protein>
<dbReference type="EMBL" id="ASGP02000002">
    <property type="protein sequence ID" value="KAH9520580.1"/>
    <property type="molecule type" value="Genomic_DNA"/>
</dbReference>
<evidence type="ECO:0000313" key="2">
    <source>
        <dbReference type="Proteomes" id="UP000790347"/>
    </source>
</evidence>
<comment type="caution">
    <text evidence="1">The sequence shown here is derived from an EMBL/GenBank/DDBJ whole genome shotgun (WGS) entry which is preliminary data.</text>
</comment>
<organism evidence="1 2">
    <name type="scientific">Dermatophagoides farinae</name>
    <name type="common">American house dust mite</name>
    <dbReference type="NCBI Taxonomy" id="6954"/>
    <lineage>
        <taxon>Eukaryota</taxon>
        <taxon>Metazoa</taxon>
        <taxon>Ecdysozoa</taxon>
        <taxon>Arthropoda</taxon>
        <taxon>Chelicerata</taxon>
        <taxon>Arachnida</taxon>
        <taxon>Acari</taxon>
        <taxon>Acariformes</taxon>
        <taxon>Sarcoptiformes</taxon>
        <taxon>Astigmata</taxon>
        <taxon>Psoroptidia</taxon>
        <taxon>Analgoidea</taxon>
        <taxon>Pyroglyphidae</taxon>
        <taxon>Dermatophagoidinae</taxon>
        <taxon>Dermatophagoides</taxon>
    </lineage>
</organism>
<reference evidence="1" key="1">
    <citation type="submission" date="2013-05" db="EMBL/GenBank/DDBJ databases">
        <authorList>
            <person name="Yim A.K.Y."/>
            <person name="Chan T.F."/>
            <person name="Ji K.M."/>
            <person name="Liu X.Y."/>
            <person name="Zhou J.W."/>
            <person name="Li R.Q."/>
            <person name="Yang K.Y."/>
            <person name="Li J."/>
            <person name="Li M."/>
            <person name="Law P.T.W."/>
            <person name="Wu Y.L."/>
            <person name="Cai Z.L."/>
            <person name="Qin H."/>
            <person name="Bao Y."/>
            <person name="Leung R.K.K."/>
            <person name="Ng P.K.S."/>
            <person name="Zou J."/>
            <person name="Zhong X.J."/>
            <person name="Ran P.X."/>
            <person name="Zhong N.S."/>
            <person name="Liu Z.G."/>
            <person name="Tsui S.K.W."/>
        </authorList>
    </citation>
    <scope>NUCLEOTIDE SEQUENCE</scope>
    <source>
        <strain evidence="1">Derf</strain>
        <tissue evidence="1">Whole organism</tissue>
    </source>
</reference>